<evidence type="ECO:0000256" key="1">
    <source>
        <dbReference type="SAM" id="Phobius"/>
    </source>
</evidence>
<dbReference type="AlphaFoldDB" id="L1I7A9"/>
<keyword evidence="1" id="KW-1133">Transmembrane helix</keyword>
<reference evidence="3" key="3">
    <citation type="submission" date="2016-03" db="UniProtKB">
        <authorList>
            <consortium name="EnsemblProtists"/>
        </authorList>
    </citation>
    <scope>IDENTIFICATION</scope>
</reference>
<reference evidence="2 4" key="1">
    <citation type="journal article" date="2012" name="Nature">
        <title>Algal genomes reveal evolutionary mosaicism and the fate of nucleomorphs.</title>
        <authorList>
            <consortium name="DOE Joint Genome Institute"/>
            <person name="Curtis B.A."/>
            <person name="Tanifuji G."/>
            <person name="Burki F."/>
            <person name="Gruber A."/>
            <person name="Irimia M."/>
            <person name="Maruyama S."/>
            <person name="Arias M.C."/>
            <person name="Ball S.G."/>
            <person name="Gile G.H."/>
            <person name="Hirakawa Y."/>
            <person name="Hopkins J.F."/>
            <person name="Kuo A."/>
            <person name="Rensing S.A."/>
            <person name="Schmutz J."/>
            <person name="Symeonidi A."/>
            <person name="Elias M."/>
            <person name="Eveleigh R.J."/>
            <person name="Herman E.K."/>
            <person name="Klute M.J."/>
            <person name="Nakayama T."/>
            <person name="Obornik M."/>
            <person name="Reyes-Prieto A."/>
            <person name="Armbrust E.V."/>
            <person name="Aves S.J."/>
            <person name="Beiko R.G."/>
            <person name="Coutinho P."/>
            <person name="Dacks J.B."/>
            <person name="Durnford D.G."/>
            <person name="Fast N.M."/>
            <person name="Green B.R."/>
            <person name="Grisdale C.J."/>
            <person name="Hempel F."/>
            <person name="Henrissat B."/>
            <person name="Hoppner M.P."/>
            <person name="Ishida K."/>
            <person name="Kim E."/>
            <person name="Koreny L."/>
            <person name="Kroth P.G."/>
            <person name="Liu Y."/>
            <person name="Malik S.B."/>
            <person name="Maier U.G."/>
            <person name="McRose D."/>
            <person name="Mock T."/>
            <person name="Neilson J.A."/>
            <person name="Onodera N.T."/>
            <person name="Poole A.M."/>
            <person name="Pritham E.J."/>
            <person name="Richards T.A."/>
            <person name="Rocap G."/>
            <person name="Roy S.W."/>
            <person name="Sarai C."/>
            <person name="Schaack S."/>
            <person name="Shirato S."/>
            <person name="Slamovits C.H."/>
            <person name="Spencer D.F."/>
            <person name="Suzuki S."/>
            <person name="Worden A.Z."/>
            <person name="Zauner S."/>
            <person name="Barry K."/>
            <person name="Bell C."/>
            <person name="Bharti A.K."/>
            <person name="Crow J.A."/>
            <person name="Grimwood J."/>
            <person name="Kramer R."/>
            <person name="Lindquist E."/>
            <person name="Lucas S."/>
            <person name="Salamov A."/>
            <person name="McFadden G.I."/>
            <person name="Lane C.E."/>
            <person name="Keeling P.J."/>
            <person name="Gray M.W."/>
            <person name="Grigoriev I.V."/>
            <person name="Archibald J.M."/>
        </authorList>
    </citation>
    <scope>NUCLEOTIDE SEQUENCE</scope>
    <source>
        <strain evidence="2 4">CCMP2712</strain>
    </source>
</reference>
<dbReference type="Proteomes" id="UP000011087">
    <property type="component" value="Unassembled WGS sequence"/>
</dbReference>
<evidence type="ECO:0000313" key="4">
    <source>
        <dbReference type="Proteomes" id="UP000011087"/>
    </source>
</evidence>
<sequence length="274" mass="30801">MIVYQATVWIDNTPFNRQFLYDLFGALPGEILDLSKCDRQAVMLCTRHHYTLLVSGFVIAVVWMGLSLVLTSFRIPHITALLWTTYPAIVVYYAFGVSPLCFPMIPTCLLEDLVNVLNFFFPATIQFPDSLQASPGCLSNAHNSTERAACILSCSQQPFDYVSWEAEISWWTCLVSTGLCRSVDSFVTSRPVLNKLTSLHKNLAVKAAIVEGNNMDMIVAQSACATLNIWRIIPLIMILFLVFYAFSVIATFPFFLFNEVIRLAIQSVIMTHTD</sequence>
<keyword evidence="4" id="KW-1185">Reference proteome</keyword>
<gene>
    <name evidence="2" type="ORF">GUITHDRAFT_149095</name>
</gene>
<feature type="transmembrane region" description="Helical" evidence="1">
    <location>
        <begin position="232"/>
        <end position="257"/>
    </location>
</feature>
<dbReference type="RefSeq" id="XP_005818725.1">
    <property type="nucleotide sequence ID" value="XM_005818668.1"/>
</dbReference>
<protein>
    <submittedName>
        <fullName evidence="2 3">Uncharacterized protein</fullName>
    </submittedName>
</protein>
<evidence type="ECO:0000313" key="3">
    <source>
        <dbReference type="EnsemblProtists" id="EKX31745"/>
    </source>
</evidence>
<dbReference type="KEGG" id="gtt:GUITHDRAFT_149095"/>
<dbReference type="PaxDb" id="55529-EKX31745"/>
<feature type="transmembrane region" description="Helical" evidence="1">
    <location>
        <begin position="50"/>
        <end position="71"/>
    </location>
</feature>
<name>L1I7A9_GUITC</name>
<dbReference type="EMBL" id="JH993240">
    <property type="protein sequence ID" value="EKX31745.1"/>
    <property type="molecule type" value="Genomic_DNA"/>
</dbReference>
<evidence type="ECO:0000313" key="2">
    <source>
        <dbReference type="EMBL" id="EKX31745.1"/>
    </source>
</evidence>
<keyword evidence="1" id="KW-0812">Transmembrane</keyword>
<dbReference type="GeneID" id="17288475"/>
<dbReference type="HOGENOM" id="CLU_1017219_0_0_1"/>
<organism evidence="2">
    <name type="scientific">Guillardia theta (strain CCMP2712)</name>
    <name type="common">Cryptophyte</name>
    <dbReference type="NCBI Taxonomy" id="905079"/>
    <lineage>
        <taxon>Eukaryota</taxon>
        <taxon>Cryptophyceae</taxon>
        <taxon>Pyrenomonadales</taxon>
        <taxon>Geminigeraceae</taxon>
        <taxon>Guillardia</taxon>
    </lineage>
</organism>
<dbReference type="OrthoDB" id="10625580at2759"/>
<dbReference type="EnsemblProtists" id="EKX31745">
    <property type="protein sequence ID" value="EKX31745"/>
    <property type="gene ID" value="GUITHDRAFT_149095"/>
</dbReference>
<accession>L1I7A9</accession>
<reference evidence="4" key="2">
    <citation type="submission" date="2012-11" db="EMBL/GenBank/DDBJ databases">
        <authorList>
            <person name="Kuo A."/>
            <person name="Curtis B.A."/>
            <person name="Tanifuji G."/>
            <person name="Burki F."/>
            <person name="Gruber A."/>
            <person name="Irimia M."/>
            <person name="Maruyama S."/>
            <person name="Arias M.C."/>
            <person name="Ball S.G."/>
            <person name="Gile G.H."/>
            <person name="Hirakawa Y."/>
            <person name="Hopkins J.F."/>
            <person name="Rensing S.A."/>
            <person name="Schmutz J."/>
            <person name="Symeonidi A."/>
            <person name="Elias M."/>
            <person name="Eveleigh R.J."/>
            <person name="Herman E.K."/>
            <person name="Klute M.J."/>
            <person name="Nakayama T."/>
            <person name="Obornik M."/>
            <person name="Reyes-Prieto A."/>
            <person name="Armbrust E.V."/>
            <person name="Aves S.J."/>
            <person name="Beiko R.G."/>
            <person name="Coutinho P."/>
            <person name="Dacks J.B."/>
            <person name="Durnford D.G."/>
            <person name="Fast N.M."/>
            <person name="Green B.R."/>
            <person name="Grisdale C."/>
            <person name="Hempe F."/>
            <person name="Henrissat B."/>
            <person name="Hoppner M.P."/>
            <person name="Ishida K.-I."/>
            <person name="Kim E."/>
            <person name="Koreny L."/>
            <person name="Kroth P.G."/>
            <person name="Liu Y."/>
            <person name="Malik S.-B."/>
            <person name="Maier U.G."/>
            <person name="McRose D."/>
            <person name="Mock T."/>
            <person name="Neilson J.A."/>
            <person name="Onodera N.T."/>
            <person name="Poole A.M."/>
            <person name="Pritham E.J."/>
            <person name="Richards T.A."/>
            <person name="Rocap G."/>
            <person name="Roy S.W."/>
            <person name="Sarai C."/>
            <person name="Schaack S."/>
            <person name="Shirato S."/>
            <person name="Slamovits C.H."/>
            <person name="Spencer D.F."/>
            <person name="Suzuki S."/>
            <person name="Worden A.Z."/>
            <person name="Zauner S."/>
            <person name="Barry K."/>
            <person name="Bell C."/>
            <person name="Bharti A.K."/>
            <person name="Crow J.A."/>
            <person name="Grimwood J."/>
            <person name="Kramer R."/>
            <person name="Lindquist E."/>
            <person name="Lucas S."/>
            <person name="Salamov A."/>
            <person name="McFadden G.I."/>
            <person name="Lane C.E."/>
            <person name="Keeling P.J."/>
            <person name="Gray M.W."/>
            <person name="Grigoriev I.V."/>
            <person name="Archibald J.M."/>
        </authorList>
    </citation>
    <scope>NUCLEOTIDE SEQUENCE</scope>
    <source>
        <strain evidence="4">CCMP2712</strain>
    </source>
</reference>
<keyword evidence="1" id="KW-0472">Membrane</keyword>
<proteinExistence type="predicted"/>